<accession>A0A1I7NH45</accession>
<reference evidence="3" key="1">
    <citation type="submission" date="2016-10" db="EMBL/GenBank/DDBJ databases">
        <authorList>
            <person name="Varghese N."/>
            <person name="Submissions S."/>
        </authorList>
    </citation>
    <scope>NUCLEOTIDE SEQUENCE [LARGE SCALE GENOMIC DNA]</scope>
    <source>
        <strain evidence="3">DSM 1565</strain>
    </source>
</reference>
<protein>
    <submittedName>
        <fullName evidence="2">Uncharacterized protein</fullName>
    </submittedName>
</protein>
<feature type="transmembrane region" description="Helical" evidence="1">
    <location>
        <begin position="180"/>
        <end position="203"/>
    </location>
</feature>
<proteinExistence type="predicted"/>
<evidence type="ECO:0000256" key="1">
    <source>
        <dbReference type="SAM" id="Phobius"/>
    </source>
</evidence>
<feature type="transmembrane region" description="Helical" evidence="1">
    <location>
        <begin position="62"/>
        <end position="82"/>
    </location>
</feature>
<gene>
    <name evidence="2" type="ORF">SAMN04488557_2175</name>
</gene>
<evidence type="ECO:0000313" key="2">
    <source>
        <dbReference type="EMBL" id="SFV33981.1"/>
    </source>
</evidence>
<dbReference type="EMBL" id="FPCH01000002">
    <property type="protein sequence ID" value="SFV33981.1"/>
    <property type="molecule type" value="Genomic_DNA"/>
</dbReference>
<keyword evidence="1" id="KW-0812">Transmembrane</keyword>
<keyword evidence="1" id="KW-1133">Transmembrane helix</keyword>
<evidence type="ECO:0000313" key="3">
    <source>
        <dbReference type="Proteomes" id="UP000199423"/>
    </source>
</evidence>
<keyword evidence="1" id="KW-0472">Membrane</keyword>
<dbReference type="RefSeq" id="WP_092867689.1">
    <property type="nucleotide sequence ID" value="NZ_FPCH01000002.1"/>
</dbReference>
<keyword evidence="3" id="KW-1185">Reference proteome</keyword>
<sequence>MMELFGKYLRTVDSWWTSRVIAHSRLPQVAAVIPTLGYIILWSDKFGELLQSSKLNISFSPYRLHFIWWGAILLLIGLLLYWSNCPRSVKRGASAEDYIAVQLALYDDPRLSTILKPRVKAFLDRHTGTDPNEILLGSLTRNRLTRAAGDMLQDPTRADLLRFEWEDDNRSSPFMRRKTALFMIVGTLVFLIPSFEVTLRVLATFLPHTTKLEELTDKSPEFPSPGSYNRENLSHLLSDKRGNPYRCSEILHNNRNILEKKNSANQPITSSILVQLAAATALGCDASKDRWP</sequence>
<feature type="transmembrane region" description="Helical" evidence="1">
    <location>
        <begin position="20"/>
        <end position="42"/>
    </location>
</feature>
<dbReference type="AlphaFoldDB" id="A0A1I7NH45"/>
<dbReference type="Proteomes" id="UP000199423">
    <property type="component" value="Unassembled WGS sequence"/>
</dbReference>
<name>A0A1I7NH45_9HYPH</name>
<organism evidence="2 3">
    <name type="scientific">Hyphomicrobium facile</name>
    <dbReference type="NCBI Taxonomy" id="51670"/>
    <lineage>
        <taxon>Bacteria</taxon>
        <taxon>Pseudomonadati</taxon>
        <taxon>Pseudomonadota</taxon>
        <taxon>Alphaproteobacteria</taxon>
        <taxon>Hyphomicrobiales</taxon>
        <taxon>Hyphomicrobiaceae</taxon>
        <taxon>Hyphomicrobium</taxon>
    </lineage>
</organism>